<keyword evidence="3" id="KW-1185">Reference proteome</keyword>
<organism evidence="2 3">
    <name type="scientific">Microbacterium memoriense</name>
    <dbReference type="NCBI Taxonomy" id="2978350"/>
    <lineage>
        <taxon>Bacteria</taxon>
        <taxon>Bacillati</taxon>
        <taxon>Actinomycetota</taxon>
        <taxon>Actinomycetes</taxon>
        <taxon>Micrococcales</taxon>
        <taxon>Microbacteriaceae</taxon>
        <taxon>Microbacterium</taxon>
    </lineage>
</organism>
<proteinExistence type="predicted"/>
<feature type="compositionally biased region" description="Pro residues" evidence="1">
    <location>
        <begin position="1"/>
        <end position="11"/>
    </location>
</feature>
<evidence type="ECO:0000313" key="2">
    <source>
        <dbReference type="EMBL" id="MCT9002392.1"/>
    </source>
</evidence>
<feature type="compositionally biased region" description="Acidic residues" evidence="1">
    <location>
        <begin position="16"/>
        <end position="25"/>
    </location>
</feature>
<accession>A0ABT2PDW2</accession>
<comment type="caution">
    <text evidence="2">The sequence shown here is derived from an EMBL/GenBank/DDBJ whole genome shotgun (WGS) entry which is preliminary data.</text>
</comment>
<sequence length="54" mass="5759">MTNLPLPPHLPVPDSDIPEGEPVVEVDGHEEVDPDANEDLIDSADADRLASEGE</sequence>
<evidence type="ECO:0000313" key="3">
    <source>
        <dbReference type="Proteomes" id="UP001300496"/>
    </source>
</evidence>
<evidence type="ECO:0000256" key="1">
    <source>
        <dbReference type="SAM" id="MobiDB-lite"/>
    </source>
</evidence>
<feature type="region of interest" description="Disordered" evidence="1">
    <location>
        <begin position="1"/>
        <end position="54"/>
    </location>
</feature>
<name>A0ABT2PDW2_9MICO</name>
<dbReference type="EMBL" id="JAODOR010000010">
    <property type="protein sequence ID" value="MCT9002392.1"/>
    <property type="molecule type" value="Genomic_DNA"/>
</dbReference>
<gene>
    <name evidence="2" type="ORF">N4R40_08445</name>
</gene>
<dbReference type="Proteomes" id="UP001300496">
    <property type="component" value="Unassembled WGS sequence"/>
</dbReference>
<dbReference type="RefSeq" id="WP_261606931.1">
    <property type="nucleotide sequence ID" value="NZ_JAODOR010000010.1"/>
</dbReference>
<reference evidence="2 3" key="1">
    <citation type="journal article" date="2024" name="Int. J. Syst. Evol. Microbiol.">
        <title>Microbacterium memoriense sp. nov., a member of the Actinomycetota from marine beach sediment of the north coast of Portugal.</title>
        <authorList>
            <person name="Santos J.D.N.D."/>
            <person name="Klimek D."/>
            <person name="Calusinska M."/>
            <person name="Lobo-da-Cunha A."/>
            <person name="Catita J."/>
            <person name="Goncalves H."/>
            <person name="Gonzalez I."/>
            <person name="Lage O.M."/>
        </authorList>
    </citation>
    <scope>NUCLEOTIDE SEQUENCE [LARGE SCALE GENOMIC DNA]</scope>
    <source>
        <strain evidence="2 3">PMIC_1C1B</strain>
    </source>
</reference>
<feature type="compositionally biased region" description="Basic and acidic residues" evidence="1">
    <location>
        <begin position="45"/>
        <end position="54"/>
    </location>
</feature>
<protein>
    <submittedName>
        <fullName evidence="2">Uncharacterized protein</fullName>
    </submittedName>
</protein>
<feature type="compositionally biased region" description="Acidic residues" evidence="1">
    <location>
        <begin position="32"/>
        <end position="44"/>
    </location>
</feature>